<dbReference type="GeneID" id="25787652"/>
<feature type="transmembrane region" description="Helical" evidence="10">
    <location>
        <begin position="12"/>
        <end position="35"/>
    </location>
</feature>
<dbReference type="SUPFAM" id="SSF63380">
    <property type="entry name" value="Riboflavin synthase domain-like"/>
    <property type="match status" value="1"/>
</dbReference>
<feature type="non-terminal residue" evidence="12">
    <location>
        <position position="357"/>
    </location>
</feature>
<dbReference type="Gene3D" id="3.40.50.80">
    <property type="entry name" value="Nucleotide-binding domain of ferredoxin-NADP reductase (FNR) module"/>
    <property type="match status" value="1"/>
</dbReference>
<keyword evidence="4" id="KW-1003">Cell membrane</keyword>
<gene>
    <name evidence="12" type="ORF">TRIVIDRAFT_134811</name>
</gene>
<dbReference type="Pfam" id="PF08022">
    <property type="entry name" value="FAD_binding_8"/>
    <property type="match status" value="1"/>
</dbReference>
<evidence type="ECO:0000256" key="4">
    <source>
        <dbReference type="ARBA" id="ARBA00022475"/>
    </source>
</evidence>
<dbReference type="GO" id="GO:0006879">
    <property type="term" value="P:intracellular iron ion homeostasis"/>
    <property type="evidence" value="ECO:0007669"/>
    <property type="project" value="TreeGrafter"/>
</dbReference>
<feature type="transmembrane region" description="Helical" evidence="10">
    <location>
        <begin position="181"/>
        <end position="202"/>
    </location>
</feature>
<dbReference type="InterPro" id="IPR051410">
    <property type="entry name" value="Ferric/Cupric_Reductase"/>
</dbReference>
<feature type="transmembrane region" description="Helical" evidence="10">
    <location>
        <begin position="156"/>
        <end position="175"/>
    </location>
</feature>
<feature type="transmembrane region" description="Helical" evidence="10">
    <location>
        <begin position="92"/>
        <end position="112"/>
    </location>
</feature>
<evidence type="ECO:0000256" key="9">
    <source>
        <dbReference type="ARBA" id="ARBA00048483"/>
    </source>
</evidence>
<evidence type="ECO:0000256" key="2">
    <source>
        <dbReference type="ARBA" id="ARBA00012668"/>
    </source>
</evidence>
<dbReference type="STRING" id="413071.G9N0J0"/>
<dbReference type="InterPro" id="IPR017927">
    <property type="entry name" value="FAD-bd_FR_type"/>
</dbReference>
<keyword evidence="7" id="KW-0406">Ion transport</keyword>
<evidence type="ECO:0000256" key="6">
    <source>
        <dbReference type="ARBA" id="ARBA00022989"/>
    </source>
</evidence>
<feature type="transmembrane region" description="Helical" evidence="10">
    <location>
        <begin position="124"/>
        <end position="144"/>
    </location>
</feature>
<dbReference type="InterPro" id="IPR013112">
    <property type="entry name" value="FAD-bd_8"/>
</dbReference>
<evidence type="ECO:0000256" key="5">
    <source>
        <dbReference type="ARBA" id="ARBA00022692"/>
    </source>
</evidence>
<comment type="caution">
    <text evidence="12">The sequence shown here is derived from an EMBL/GenBank/DDBJ whole genome shotgun (WGS) entry which is preliminary data.</text>
</comment>
<dbReference type="Gene3D" id="2.40.30.10">
    <property type="entry name" value="Translation factors"/>
    <property type="match status" value="1"/>
</dbReference>
<name>G9N0J0_HYPVG</name>
<evidence type="ECO:0000256" key="7">
    <source>
        <dbReference type="ARBA" id="ARBA00023065"/>
    </source>
</evidence>
<evidence type="ECO:0000313" key="13">
    <source>
        <dbReference type="Proteomes" id="UP000007115"/>
    </source>
</evidence>
<protein>
    <recommendedName>
        <fullName evidence="2">ferric-chelate reductase (NADPH)</fullName>
        <ecNumber evidence="2">1.16.1.9</ecNumber>
    </recommendedName>
</protein>
<dbReference type="OMA" id="KQDTMEL"/>
<dbReference type="InterPro" id="IPR039261">
    <property type="entry name" value="FNR_nucleotide-bd"/>
</dbReference>
<keyword evidence="3" id="KW-0813">Transport</keyword>
<dbReference type="GO" id="GO:0005886">
    <property type="term" value="C:plasma membrane"/>
    <property type="evidence" value="ECO:0007669"/>
    <property type="project" value="UniProtKB-SubCell"/>
</dbReference>
<feature type="non-terminal residue" evidence="12">
    <location>
        <position position="1"/>
    </location>
</feature>
<dbReference type="PANTHER" id="PTHR32361">
    <property type="entry name" value="FERRIC/CUPRIC REDUCTASE TRANSMEMBRANE COMPONENT"/>
    <property type="match status" value="1"/>
</dbReference>
<organism evidence="12 13">
    <name type="scientific">Hypocrea virens (strain Gv29-8 / FGSC 10586)</name>
    <name type="common">Gliocladium virens</name>
    <name type="synonym">Trichoderma virens</name>
    <dbReference type="NCBI Taxonomy" id="413071"/>
    <lineage>
        <taxon>Eukaryota</taxon>
        <taxon>Fungi</taxon>
        <taxon>Dikarya</taxon>
        <taxon>Ascomycota</taxon>
        <taxon>Pezizomycotina</taxon>
        <taxon>Sordariomycetes</taxon>
        <taxon>Hypocreomycetidae</taxon>
        <taxon>Hypocreales</taxon>
        <taxon>Hypocreaceae</taxon>
        <taxon>Trichoderma</taxon>
    </lineage>
</organism>
<proteinExistence type="predicted"/>
<dbReference type="GO" id="GO:0006826">
    <property type="term" value="P:iron ion transport"/>
    <property type="evidence" value="ECO:0007669"/>
    <property type="project" value="TreeGrafter"/>
</dbReference>
<dbReference type="InParanoid" id="G9N0J0"/>
<dbReference type="InterPro" id="IPR017938">
    <property type="entry name" value="Riboflavin_synthase-like_b-brl"/>
</dbReference>
<evidence type="ECO:0000256" key="3">
    <source>
        <dbReference type="ARBA" id="ARBA00022448"/>
    </source>
</evidence>
<evidence type="ECO:0000259" key="11">
    <source>
        <dbReference type="PROSITE" id="PS51384"/>
    </source>
</evidence>
<dbReference type="PROSITE" id="PS51384">
    <property type="entry name" value="FAD_FR"/>
    <property type="match status" value="1"/>
</dbReference>
<comment type="catalytic activity">
    <reaction evidence="9">
        <text>2 a Fe(II)-siderophore + NADP(+) + H(+) = 2 a Fe(III)-siderophore + NADPH</text>
        <dbReference type="Rhea" id="RHEA:28795"/>
        <dbReference type="Rhea" id="RHEA-COMP:11342"/>
        <dbReference type="Rhea" id="RHEA-COMP:11344"/>
        <dbReference type="ChEBI" id="CHEBI:15378"/>
        <dbReference type="ChEBI" id="CHEBI:29033"/>
        <dbReference type="ChEBI" id="CHEBI:29034"/>
        <dbReference type="ChEBI" id="CHEBI:57783"/>
        <dbReference type="ChEBI" id="CHEBI:58349"/>
        <dbReference type="EC" id="1.16.1.9"/>
    </reaction>
</comment>
<keyword evidence="13" id="KW-1185">Reference proteome</keyword>
<dbReference type="RefSeq" id="XP_013954069.1">
    <property type="nucleotide sequence ID" value="XM_014098594.2"/>
</dbReference>
<comment type="subcellular location">
    <subcellularLocation>
        <location evidence="1">Cell membrane</location>
        <topology evidence="1">Multi-pass membrane protein</topology>
    </subcellularLocation>
</comment>
<dbReference type="EMBL" id="ABDF02000082">
    <property type="protein sequence ID" value="EHK19872.1"/>
    <property type="molecule type" value="Genomic_DNA"/>
</dbReference>
<evidence type="ECO:0000313" key="12">
    <source>
        <dbReference type="EMBL" id="EHK19872.1"/>
    </source>
</evidence>
<accession>G9N0J0</accession>
<dbReference type="Proteomes" id="UP000007115">
    <property type="component" value="Unassembled WGS sequence"/>
</dbReference>
<evidence type="ECO:0000256" key="10">
    <source>
        <dbReference type="SAM" id="Phobius"/>
    </source>
</evidence>
<keyword evidence="6 10" id="KW-1133">Transmembrane helix</keyword>
<dbReference type="VEuPathDB" id="FungiDB:TRIVIDRAFT_134811"/>
<dbReference type="Pfam" id="PF01794">
    <property type="entry name" value="Ferric_reduct"/>
    <property type="match status" value="1"/>
</dbReference>
<dbReference type="InterPro" id="IPR013130">
    <property type="entry name" value="Fe3_Rdtase_TM_dom"/>
</dbReference>
<dbReference type="OrthoDB" id="4494341at2759"/>
<dbReference type="HOGENOM" id="CLU_010365_8_1_1"/>
<dbReference type="EC" id="1.16.1.9" evidence="2"/>
<dbReference type="AlphaFoldDB" id="G9N0J0"/>
<feature type="domain" description="FAD-binding FR-type" evidence="11">
    <location>
        <begin position="193"/>
        <end position="306"/>
    </location>
</feature>
<dbReference type="CDD" id="cd06186">
    <property type="entry name" value="NOX_Duox_like_FAD_NADP"/>
    <property type="match status" value="1"/>
</dbReference>
<dbReference type="GO" id="GO:0052851">
    <property type="term" value="F:ferric-chelate reductase (NADPH) activity"/>
    <property type="evidence" value="ECO:0007669"/>
    <property type="project" value="UniProtKB-EC"/>
</dbReference>
<evidence type="ECO:0000256" key="1">
    <source>
        <dbReference type="ARBA" id="ARBA00004651"/>
    </source>
</evidence>
<dbReference type="PANTHER" id="PTHR32361:SF26">
    <property type="entry name" value="FAD-BINDING 8 DOMAIN-CONTAINING PROTEIN-RELATED"/>
    <property type="match status" value="1"/>
</dbReference>
<dbReference type="eggNOG" id="KOG0039">
    <property type="taxonomic scope" value="Eukaryota"/>
</dbReference>
<feature type="transmembrane region" description="Helical" evidence="10">
    <location>
        <begin position="55"/>
        <end position="80"/>
    </location>
</feature>
<dbReference type="GO" id="GO:0015677">
    <property type="term" value="P:copper ion import"/>
    <property type="evidence" value="ECO:0007669"/>
    <property type="project" value="TreeGrafter"/>
</dbReference>
<evidence type="ECO:0000256" key="8">
    <source>
        <dbReference type="ARBA" id="ARBA00023136"/>
    </source>
</evidence>
<sequence>VLPARAIGCYFLVNRYALIGPITVASAFFHVVYIGGNVISLAYGVDSITQAASRAGTLSLINMMPLYLTTHLSFLSDLFGVSLPTYRQLHRLCGLMAMGHVIFHGGVALTHHSRLSTGMPITDWYPLIGAAIIILLILLSLPLFRRLWYETFLRLHQLLAIGVVVFVFNHLMTIAEYQWRPLYIFIGIFCLLGAFYLASIIYNNLWPGSNSRLNVDYINDDLVSATITRSRPLNISPGQYLNIWVPSLSLFSSHPFTVASWESSSQTHLKLLIKQRSGFTKKLAHLSNKNDLRVFFSGPHGTSAPVGEFDYILLFATGFGIATVLPYVTKLVHGCNERGYKGKKVHIIWQVKNLGKV</sequence>
<keyword evidence="8 10" id="KW-0472">Membrane</keyword>
<reference evidence="12 13" key="1">
    <citation type="journal article" date="2011" name="Genome Biol.">
        <title>Comparative genome sequence analysis underscores mycoparasitism as the ancestral life style of Trichoderma.</title>
        <authorList>
            <person name="Kubicek C.P."/>
            <person name="Herrera-Estrella A."/>
            <person name="Seidl-Seiboth V."/>
            <person name="Martinez D.A."/>
            <person name="Druzhinina I.S."/>
            <person name="Thon M."/>
            <person name="Zeilinger S."/>
            <person name="Casas-Flores S."/>
            <person name="Horwitz B.A."/>
            <person name="Mukherjee P.K."/>
            <person name="Mukherjee M."/>
            <person name="Kredics L."/>
            <person name="Alcaraz L.D."/>
            <person name="Aerts A."/>
            <person name="Antal Z."/>
            <person name="Atanasova L."/>
            <person name="Cervantes-Badillo M.G."/>
            <person name="Challacombe J."/>
            <person name="Chertkov O."/>
            <person name="McCluskey K."/>
            <person name="Coulpier F."/>
            <person name="Deshpande N."/>
            <person name="von Doehren H."/>
            <person name="Ebbole D.J."/>
            <person name="Esquivel-Naranjo E.U."/>
            <person name="Fekete E."/>
            <person name="Flipphi M."/>
            <person name="Glaser F."/>
            <person name="Gomez-Rodriguez E.Y."/>
            <person name="Gruber S."/>
            <person name="Han C."/>
            <person name="Henrissat B."/>
            <person name="Hermosa R."/>
            <person name="Hernandez-Onate M."/>
            <person name="Karaffa L."/>
            <person name="Kosti I."/>
            <person name="Le Crom S."/>
            <person name="Lindquist E."/>
            <person name="Lucas S."/>
            <person name="Luebeck M."/>
            <person name="Luebeck P.S."/>
            <person name="Margeot A."/>
            <person name="Metz B."/>
            <person name="Misra M."/>
            <person name="Nevalainen H."/>
            <person name="Omann M."/>
            <person name="Packer N."/>
            <person name="Perrone G."/>
            <person name="Uresti-Rivera E.E."/>
            <person name="Salamov A."/>
            <person name="Schmoll M."/>
            <person name="Seiboth B."/>
            <person name="Shapiro H."/>
            <person name="Sukno S."/>
            <person name="Tamayo-Ramos J.A."/>
            <person name="Tisch D."/>
            <person name="Wiest A."/>
            <person name="Wilkinson H.H."/>
            <person name="Zhang M."/>
            <person name="Coutinho P.M."/>
            <person name="Kenerley C.M."/>
            <person name="Monte E."/>
            <person name="Baker S.E."/>
            <person name="Grigoriev I.V."/>
        </authorList>
    </citation>
    <scope>NUCLEOTIDE SEQUENCE [LARGE SCALE GENOMIC DNA]</scope>
    <source>
        <strain evidence="13">Gv29-8 / FGSC 10586</strain>
    </source>
</reference>
<keyword evidence="5 10" id="KW-0812">Transmembrane</keyword>